<dbReference type="PANTHER" id="PTHR31760">
    <property type="entry name" value="S-ADENOSYL-L-METHIONINE-DEPENDENT METHYLTRANSFERASES SUPERFAMILY PROTEIN"/>
    <property type="match status" value="1"/>
</dbReference>
<evidence type="ECO:0000313" key="8">
    <source>
        <dbReference type="Proteomes" id="UP000013941"/>
    </source>
</evidence>
<dbReference type="KEGG" id="nzs:SLY_0457"/>
<keyword evidence="5 6" id="KW-0949">S-adenosyl-L-methionine</keyword>
<comment type="similarity">
    <text evidence="6">Belongs to the methyltransferase superfamily. RNA methyltransferase RsmG family.</text>
</comment>
<organism evidence="7 8">
    <name type="scientific">Strawberry lethal yellows phytoplasma (CPA) str. NZSb11</name>
    <dbReference type="NCBI Taxonomy" id="980422"/>
    <lineage>
        <taxon>Bacteria</taxon>
        <taxon>Bacillati</taxon>
        <taxon>Mycoplasmatota</taxon>
        <taxon>Mollicutes</taxon>
        <taxon>Acholeplasmatales</taxon>
        <taxon>Acholeplasmataceae</taxon>
        <taxon>Candidatus Phytoplasma</taxon>
        <taxon>16SrXII (Stolbur group)</taxon>
    </lineage>
</organism>
<dbReference type="PATRIC" id="fig|980422.3.peg.424"/>
<evidence type="ECO:0000256" key="3">
    <source>
        <dbReference type="ARBA" id="ARBA00022603"/>
    </source>
</evidence>
<dbReference type="Gene3D" id="3.40.50.150">
    <property type="entry name" value="Vaccinia Virus protein VP39"/>
    <property type="match status" value="1"/>
</dbReference>
<feature type="binding site" evidence="6">
    <location>
        <position position="137"/>
    </location>
    <ligand>
        <name>S-adenosyl-L-methionine</name>
        <dbReference type="ChEBI" id="CHEBI:59789"/>
    </ligand>
</feature>
<evidence type="ECO:0000256" key="5">
    <source>
        <dbReference type="ARBA" id="ARBA00022691"/>
    </source>
</evidence>
<proteinExistence type="inferred from homology"/>
<comment type="function">
    <text evidence="6">Specifically methylates the N7 position of a guanine in 16S rRNA.</text>
</comment>
<gene>
    <name evidence="7" type="primary">gidB</name>
    <name evidence="6" type="synonym">rsmG</name>
    <name evidence="7" type="ORF">SLY_0457</name>
</gene>
<dbReference type="NCBIfam" id="TIGR00138">
    <property type="entry name" value="rsmG_gidB"/>
    <property type="match status" value="1"/>
</dbReference>
<dbReference type="RefSeq" id="WP_012359115.1">
    <property type="nucleotide sequence ID" value="NC_021236.1"/>
</dbReference>
<dbReference type="OrthoDB" id="9808773at2"/>
<evidence type="ECO:0000313" key="7">
    <source>
        <dbReference type="EMBL" id="AGL90377.1"/>
    </source>
</evidence>
<evidence type="ECO:0000256" key="6">
    <source>
        <dbReference type="HAMAP-Rule" id="MF_00074"/>
    </source>
</evidence>
<name>R4RWW7_PHYAS</name>
<feature type="binding site" evidence="6">
    <location>
        <begin position="124"/>
        <end position="125"/>
    </location>
    <ligand>
        <name>S-adenosyl-L-methionine</name>
        <dbReference type="ChEBI" id="CHEBI:59789"/>
    </ligand>
</feature>
<accession>R4RWW7</accession>
<keyword evidence="3 6" id="KW-0489">Methyltransferase</keyword>
<evidence type="ECO:0000256" key="1">
    <source>
        <dbReference type="ARBA" id="ARBA00022490"/>
    </source>
</evidence>
<evidence type="ECO:0000256" key="2">
    <source>
        <dbReference type="ARBA" id="ARBA00022552"/>
    </source>
</evidence>
<dbReference type="HAMAP" id="MF_00074">
    <property type="entry name" value="16SrRNA_methyltr_G"/>
    <property type="match status" value="1"/>
</dbReference>
<dbReference type="GO" id="GO:0070043">
    <property type="term" value="F:rRNA (guanine-N7-)-methyltransferase activity"/>
    <property type="evidence" value="ECO:0007669"/>
    <property type="project" value="UniProtKB-UniRule"/>
</dbReference>
<protein>
    <recommendedName>
        <fullName evidence="6">Ribosomal RNA small subunit methyltransferase G</fullName>
        <ecNumber evidence="6">2.1.1.-</ecNumber>
    </recommendedName>
    <alternativeName>
        <fullName evidence="6">16S rRNA 7-methylguanosine methyltransferase</fullName>
        <shortName evidence="6">16S rRNA m7G methyltransferase</shortName>
    </alternativeName>
</protein>
<comment type="subcellular location">
    <subcellularLocation>
        <location evidence="6">Cytoplasm</location>
    </subcellularLocation>
</comment>
<dbReference type="PIRSF" id="PIRSF003078">
    <property type="entry name" value="GidB"/>
    <property type="match status" value="1"/>
</dbReference>
<feature type="binding site" evidence="6">
    <location>
        <position position="73"/>
    </location>
    <ligand>
        <name>S-adenosyl-L-methionine</name>
        <dbReference type="ChEBI" id="CHEBI:59789"/>
    </ligand>
</feature>
<keyword evidence="8" id="KW-1185">Reference proteome</keyword>
<dbReference type="SUPFAM" id="SSF53335">
    <property type="entry name" value="S-adenosyl-L-methionine-dependent methyltransferases"/>
    <property type="match status" value="1"/>
</dbReference>
<dbReference type="Proteomes" id="UP000013941">
    <property type="component" value="Chromosome"/>
</dbReference>
<dbReference type="HOGENOM" id="CLU_065341_0_0_14"/>
<dbReference type="EC" id="2.1.1.-" evidence="6"/>
<keyword evidence="1 6" id="KW-0963">Cytoplasm</keyword>
<feature type="binding site" evidence="6">
    <location>
        <begin position="96"/>
        <end position="98"/>
    </location>
    <ligand>
        <name>S-adenosyl-L-methionine</name>
        <dbReference type="ChEBI" id="CHEBI:59789"/>
    </ligand>
</feature>
<keyword evidence="4 6" id="KW-0808">Transferase</keyword>
<dbReference type="Pfam" id="PF02527">
    <property type="entry name" value="GidB"/>
    <property type="match status" value="1"/>
</dbReference>
<dbReference type="GO" id="GO:0005829">
    <property type="term" value="C:cytosol"/>
    <property type="evidence" value="ECO:0007669"/>
    <property type="project" value="TreeGrafter"/>
</dbReference>
<evidence type="ECO:0000256" key="4">
    <source>
        <dbReference type="ARBA" id="ARBA00022679"/>
    </source>
</evidence>
<keyword evidence="2 6" id="KW-0698">rRNA processing</keyword>
<dbReference type="SMR" id="R4RWW7"/>
<dbReference type="AlphaFoldDB" id="R4RWW7"/>
<reference evidence="7 8" key="1">
    <citation type="journal article" date="2013" name="BMC Genomics">
        <title>Comparison of the complete genome sequence of two closely related isolates of 'Candidatus Phytoplasma australiense' reveals genome plasticity.</title>
        <authorList>
            <person name="Andersen M.T."/>
            <person name="Liefting L.W."/>
            <person name="Havukkala I."/>
            <person name="Beever R.E."/>
        </authorList>
    </citation>
    <scope>NUCLEOTIDE SEQUENCE [LARGE SCALE GENOMIC DNA]</scope>
    <source>
        <strain evidence="7 8">NZSb11</strain>
    </source>
</reference>
<dbReference type="CDD" id="cd02440">
    <property type="entry name" value="AdoMet_MTases"/>
    <property type="match status" value="1"/>
</dbReference>
<dbReference type="PANTHER" id="PTHR31760:SF0">
    <property type="entry name" value="S-ADENOSYL-L-METHIONINE-DEPENDENT METHYLTRANSFERASES SUPERFAMILY PROTEIN"/>
    <property type="match status" value="1"/>
</dbReference>
<feature type="binding site" evidence="6">
    <location>
        <position position="78"/>
    </location>
    <ligand>
        <name>S-adenosyl-L-methionine</name>
        <dbReference type="ChEBI" id="CHEBI:59789"/>
    </ligand>
</feature>
<sequence length="208" mass="24364">MLYPDLLTKKFKLNPHQLQQFDLYYRFLNQENKKYNLTALISLSDVYCKHFYDSLILKEILDFNQIQNVCDVGSGAGFPSFPLKIIYPNLKITIVESSLKKINFLKQLTVVLGLKNICFVHQRAEKHTLSYDCVLVRALGRLDLILKWCRLLIKKNGYFVAMKGKKYAEELKDSQHIIKKIKMNLIKINKQELPNQLGTRINLLFQTH</sequence>
<dbReference type="InterPro" id="IPR003682">
    <property type="entry name" value="rRNA_ssu_MeTfrase_G"/>
</dbReference>
<dbReference type="EMBL" id="CP002548">
    <property type="protein sequence ID" value="AGL90377.1"/>
    <property type="molecule type" value="Genomic_DNA"/>
</dbReference>
<dbReference type="InterPro" id="IPR029063">
    <property type="entry name" value="SAM-dependent_MTases_sf"/>
</dbReference>